<dbReference type="EMBL" id="JASCXW010000011">
    <property type="protein sequence ID" value="MDI6452824.1"/>
    <property type="molecule type" value="Genomic_DNA"/>
</dbReference>
<protein>
    <submittedName>
        <fullName evidence="4">SMP-30/gluconolactonase/LRE family protein</fullName>
    </submittedName>
</protein>
<dbReference type="Gene3D" id="2.120.10.30">
    <property type="entry name" value="TolB, C-terminal domain"/>
    <property type="match status" value="1"/>
</dbReference>
<sequence>MDVKILAKGLKFPEGPVVTDKGNIYCVELLGGAITEFHRDTKTISRYDVGGAPNGMMVKDDRTLIFCDSKNNAIRSLDVKTGETKTLADQVNGTPLRAPNDLIQDSEGNILFTCPGGSQRQPIGYMCALNKNNEVSIIADNMYFPNGLLLINNEKNIIINETWQHRLLIGDWNKKTLKIENIRTFYTIGGNAEPDGLTLSKDNLIYAAVYGTGMIWVFDTKGTLINQIQLPGNCPTNLYFDHVGDLGLIVTEAEKGSLLSIEM</sequence>
<dbReference type="InterPro" id="IPR011042">
    <property type="entry name" value="6-blade_b-propeller_TolB-like"/>
</dbReference>
<dbReference type="InterPro" id="IPR051262">
    <property type="entry name" value="SMP-30/CGR1_Lactonase"/>
</dbReference>
<evidence type="ECO:0000313" key="4">
    <source>
        <dbReference type="EMBL" id="MDI6452824.1"/>
    </source>
</evidence>
<keyword evidence="2" id="KW-0378">Hydrolase</keyword>
<evidence type="ECO:0000256" key="2">
    <source>
        <dbReference type="ARBA" id="ARBA00022801"/>
    </source>
</evidence>
<dbReference type="RefSeq" id="WP_282839249.1">
    <property type="nucleotide sequence ID" value="NZ_JASCXW010000011.1"/>
</dbReference>
<name>A0AAW6UA71_9MOLU</name>
<dbReference type="Proteomes" id="UP001431532">
    <property type="component" value="Unassembled WGS sequence"/>
</dbReference>
<proteinExistence type="inferred from homology"/>
<dbReference type="PANTHER" id="PTHR47572:SF4">
    <property type="entry name" value="LACTONASE DRP35"/>
    <property type="match status" value="1"/>
</dbReference>
<gene>
    <name evidence="4" type="ORF">QJ521_04540</name>
</gene>
<evidence type="ECO:0000313" key="5">
    <source>
        <dbReference type="Proteomes" id="UP001431532"/>
    </source>
</evidence>
<dbReference type="AlphaFoldDB" id="A0AAW6UA71"/>
<dbReference type="InterPro" id="IPR013658">
    <property type="entry name" value="SGL"/>
</dbReference>
<comment type="similarity">
    <text evidence="1">Belongs to the SMP-30/CGR1 family.</text>
</comment>
<dbReference type="PANTHER" id="PTHR47572">
    <property type="entry name" value="LIPOPROTEIN-RELATED"/>
    <property type="match status" value="1"/>
</dbReference>
<dbReference type="SUPFAM" id="SSF63829">
    <property type="entry name" value="Calcium-dependent phosphotriesterase"/>
    <property type="match status" value="1"/>
</dbReference>
<keyword evidence="5" id="KW-1185">Reference proteome</keyword>
<feature type="domain" description="SMP-30/Gluconolactonase/LRE-like region" evidence="3">
    <location>
        <begin position="12"/>
        <end position="252"/>
    </location>
</feature>
<dbReference type="GO" id="GO:0016787">
    <property type="term" value="F:hydrolase activity"/>
    <property type="evidence" value="ECO:0007669"/>
    <property type="project" value="UniProtKB-KW"/>
</dbReference>
<evidence type="ECO:0000259" key="3">
    <source>
        <dbReference type="Pfam" id="PF08450"/>
    </source>
</evidence>
<comment type="caution">
    <text evidence="4">The sequence shown here is derived from an EMBL/GenBank/DDBJ whole genome shotgun (WGS) entry which is preliminary data.</text>
</comment>
<dbReference type="Pfam" id="PF08450">
    <property type="entry name" value="SGL"/>
    <property type="match status" value="1"/>
</dbReference>
<reference evidence="4" key="1">
    <citation type="submission" date="2023-05" db="EMBL/GenBank/DDBJ databases">
        <title>Mariniplasma microaerophilum sp. nov., a novel anaerobic mollicute isolated from terrestrial mud volcano, Taman Peninsula, Russia.</title>
        <authorList>
            <person name="Khomyakova M.A."/>
            <person name="Merkel A.Y."/>
            <person name="Slobodkin A.I."/>
        </authorList>
    </citation>
    <scope>NUCLEOTIDE SEQUENCE</scope>
    <source>
        <strain evidence="4">M4Ah</strain>
    </source>
</reference>
<organism evidence="4 5">
    <name type="scientific">Peloplasma aerotolerans</name>
    <dbReference type="NCBI Taxonomy" id="3044389"/>
    <lineage>
        <taxon>Bacteria</taxon>
        <taxon>Bacillati</taxon>
        <taxon>Mycoplasmatota</taxon>
        <taxon>Mollicutes</taxon>
        <taxon>Acholeplasmatales</taxon>
        <taxon>Acholeplasmataceae</taxon>
        <taxon>Peloplasma</taxon>
    </lineage>
</organism>
<accession>A0AAW6UA71</accession>
<evidence type="ECO:0000256" key="1">
    <source>
        <dbReference type="ARBA" id="ARBA00008853"/>
    </source>
</evidence>